<sequence length="360" mass="41205">MRESLLSIFNIIIITGGAFVLSFLINHFFLRFSKSFGIRNKNDVTIRWSNTSRPSLGGISFYIVFLMSFMFYAIFIGDDNIFKNQELLGLFYTATLAFLLGLSDDAYDTRPFIKLFIQISCAVILIFTNNGVMLFDMPILNYIITLLWVVGIMNSINMLDNMDGITTIISICIVVLFVFINTPFSIENNIDIFFLMTTLGALLGFLFFNYPPAKMFMGDTGSQFIGIILAYFSIKYLWNDGVETQTQGVFANVSIVLIAFSVPLIDTFTVSINRLLKKKSPMVGGKDHTTHHLVYKGFTEKQVFYVFMFLGLIASILGFVFQRYIPYYSLSYIILWGYFGLLLTFFIRMTRKQKHLEKNA</sequence>
<feature type="transmembrane region" description="Helical" evidence="8">
    <location>
        <begin position="139"/>
        <end position="156"/>
    </location>
</feature>
<keyword evidence="7" id="KW-0460">Magnesium</keyword>
<dbReference type="EMBL" id="QKSB01000004">
    <property type="protein sequence ID" value="PZE17322.1"/>
    <property type="molecule type" value="Genomic_DNA"/>
</dbReference>
<keyword evidence="5 8" id="KW-1133">Transmembrane helix</keyword>
<keyword evidence="4 8" id="KW-0812">Transmembrane</keyword>
<gene>
    <name evidence="9" type="ORF">DNU06_08610</name>
</gene>
<evidence type="ECO:0000256" key="8">
    <source>
        <dbReference type="SAM" id="Phobius"/>
    </source>
</evidence>
<evidence type="ECO:0008006" key="11">
    <source>
        <dbReference type="Google" id="ProtNLM"/>
    </source>
</evidence>
<evidence type="ECO:0000256" key="6">
    <source>
        <dbReference type="ARBA" id="ARBA00023136"/>
    </source>
</evidence>
<evidence type="ECO:0000313" key="10">
    <source>
        <dbReference type="Proteomes" id="UP000249248"/>
    </source>
</evidence>
<evidence type="ECO:0000313" key="9">
    <source>
        <dbReference type="EMBL" id="PZE17322.1"/>
    </source>
</evidence>
<evidence type="ECO:0000256" key="5">
    <source>
        <dbReference type="ARBA" id="ARBA00022989"/>
    </source>
</evidence>
<dbReference type="GO" id="GO:0009103">
    <property type="term" value="P:lipopolysaccharide biosynthetic process"/>
    <property type="evidence" value="ECO:0007669"/>
    <property type="project" value="TreeGrafter"/>
</dbReference>
<dbReference type="OrthoDB" id="9783652at2"/>
<evidence type="ECO:0000256" key="2">
    <source>
        <dbReference type="ARBA" id="ARBA00022475"/>
    </source>
</evidence>
<evidence type="ECO:0000256" key="3">
    <source>
        <dbReference type="ARBA" id="ARBA00022679"/>
    </source>
</evidence>
<dbReference type="Proteomes" id="UP000249248">
    <property type="component" value="Unassembled WGS sequence"/>
</dbReference>
<reference evidence="9 10" key="1">
    <citation type="submission" date="2018-06" db="EMBL/GenBank/DDBJ databases">
        <title>The draft genome sequence of Crocinitomix sp. SM1701.</title>
        <authorList>
            <person name="Zhang X."/>
        </authorList>
    </citation>
    <scope>NUCLEOTIDE SEQUENCE [LARGE SCALE GENOMIC DNA]</scope>
    <source>
        <strain evidence="9 10">SM1701</strain>
    </source>
</reference>
<comment type="cofactor">
    <cofactor evidence="7">
        <name>Mg(2+)</name>
        <dbReference type="ChEBI" id="CHEBI:18420"/>
    </cofactor>
</comment>
<feature type="transmembrane region" description="Helical" evidence="8">
    <location>
        <begin position="303"/>
        <end position="321"/>
    </location>
</feature>
<evidence type="ECO:0000256" key="7">
    <source>
        <dbReference type="PIRSR" id="PIRSR600715-1"/>
    </source>
</evidence>
<keyword evidence="3" id="KW-0808">Transferase</keyword>
<evidence type="ECO:0000256" key="1">
    <source>
        <dbReference type="ARBA" id="ARBA00004651"/>
    </source>
</evidence>
<dbReference type="GO" id="GO:0046872">
    <property type="term" value="F:metal ion binding"/>
    <property type="evidence" value="ECO:0007669"/>
    <property type="project" value="UniProtKB-KW"/>
</dbReference>
<feature type="transmembrane region" description="Helical" evidence="8">
    <location>
        <begin position="115"/>
        <end position="133"/>
    </location>
</feature>
<comment type="subcellular location">
    <subcellularLocation>
        <location evidence="1">Cell membrane</location>
        <topology evidence="1">Multi-pass membrane protein</topology>
    </subcellularLocation>
</comment>
<dbReference type="RefSeq" id="WP_111062847.1">
    <property type="nucleotide sequence ID" value="NZ_JBHUCU010000016.1"/>
</dbReference>
<dbReference type="InterPro" id="IPR000715">
    <property type="entry name" value="Glycosyl_transferase_4"/>
</dbReference>
<dbReference type="PANTHER" id="PTHR22926:SF3">
    <property type="entry name" value="UNDECAPRENYL-PHOSPHATE ALPHA-N-ACETYLGLUCOSAMINYL 1-PHOSPHATE TRANSFERASE"/>
    <property type="match status" value="1"/>
</dbReference>
<name>A0A2W1NNV7_9FLAO</name>
<accession>A0A2W1NNV7</accession>
<dbReference type="GO" id="GO:0005886">
    <property type="term" value="C:plasma membrane"/>
    <property type="evidence" value="ECO:0007669"/>
    <property type="project" value="UniProtKB-SubCell"/>
</dbReference>
<dbReference type="Pfam" id="PF00953">
    <property type="entry name" value="Glycos_transf_4"/>
    <property type="match status" value="1"/>
</dbReference>
<keyword evidence="6 8" id="KW-0472">Membrane</keyword>
<dbReference type="PANTHER" id="PTHR22926">
    <property type="entry name" value="PHOSPHO-N-ACETYLMURAMOYL-PENTAPEPTIDE-TRANSFERASE"/>
    <property type="match status" value="1"/>
</dbReference>
<feature type="transmembrane region" description="Helical" evidence="8">
    <location>
        <begin position="87"/>
        <end position="103"/>
    </location>
</feature>
<dbReference type="GO" id="GO:0044038">
    <property type="term" value="P:cell wall macromolecule biosynthetic process"/>
    <property type="evidence" value="ECO:0007669"/>
    <property type="project" value="TreeGrafter"/>
</dbReference>
<feature type="transmembrane region" description="Helical" evidence="8">
    <location>
        <begin position="56"/>
        <end position="75"/>
    </location>
</feature>
<evidence type="ECO:0000256" key="4">
    <source>
        <dbReference type="ARBA" id="ARBA00022692"/>
    </source>
</evidence>
<organism evidence="9 10">
    <name type="scientific">Putridiphycobacter roseus</name>
    <dbReference type="NCBI Taxonomy" id="2219161"/>
    <lineage>
        <taxon>Bacteria</taxon>
        <taxon>Pseudomonadati</taxon>
        <taxon>Bacteroidota</taxon>
        <taxon>Flavobacteriia</taxon>
        <taxon>Flavobacteriales</taxon>
        <taxon>Crocinitomicaceae</taxon>
        <taxon>Putridiphycobacter</taxon>
    </lineage>
</organism>
<feature type="transmembrane region" description="Helical" evidence="8">
    <location>
        <begin position="222"/>
        <end position="238"/>
    </location>
</feature>
<dbReference type="AlphaFoldDB" id="A0A2W1NNV7"/>
<keyword evidence="10" id="KW-1185">Reference proteome</keyword>
<dbReference type="GO" id="GO:0071555">
    <property type="term" value="P:cell wall organization"/>
    <property type="evidence" value="ECO:0007669"/>
    <property type="project" value="TreeGrafter"/>
</dbReference>
<keyword evidence="2" id="KW-1003">Cell membrane</keyword>
<feature type="transmembrane region" description="Helical" evidence="8">
    <location>
        <begin position="250"/>
        <end position="272"/>
    </location>
</feature>
<comment type="caution">
    <text evidence="9">The sequence shown here is derived from an EMBL/GenBank/DDBJ whole genome shotgun (WGS) entry which is preliminary data.</text>
</comment>
<proteinExistence type="predicted"/>
<dbReference type="GO" id="GO:0016780">
    <property type="term" value="F:phosphotransferase activity, for other substituted phosphate groups"/>
    <property type="evidence" value="ECO:0007669"/>
    <property type="project" value="InterPro"/>
</dbReference>
<protein>
    <recommendedName>
        <fullName evidence="11">Undecaprenyl/decaprenyl-phosphate alpha-N-acetylglucosaminyl 1-phosphate transferase</fullName>
    </recommendedName>
</protein>
<feature type="binding site" evidence="7">
    <location>
        <position position="157"/>
    </location>
    <ligand>
        <name>Mg(2+)</name>
        <dbReference type="ChEBI" id="CHEBI:18420"/>
    </ligand>
</feature>
<keyword evidence="7" id="KW-0479">Metal-binding</keyword>
<feature type="transmembrane region" description="Helical" evidence="8">
    <location>
        <begin position="168"/>
        <end position="186"/>
    </location>
</feature>
<feature type="transmembrane region" description="Helical" evidence="8">
    <location>
        <begin position="6"/>
        <end position="30"/>
    </location>
</feature>
<feature type="binding site" evidence="7">
    <location>
        <position position="219"/>
    </location>
    <ligand>
        <name>Mg(2+)</name>
        <dbReference type="ChEBI" id="CHEBI:18420"/>
    </ligand>
</feature>
<dbReference type="CDD" id="cd06853">
    <property type="entry name" value="GT_WecA_like"/>
    <property type="match status" value="1"/>
</dbReference>
<feature type="transmembrane region" description="Helical" evidence="8">
    <location>
        <begin position="327"/>
        <end position="347"/>
    </location>
</feature>
<feature type="transmembrane region" description="Helical" evidence="8">
    <location>
        <begin position="192"/>
        <end position="210"/>
    </location>
</feature>